<feature type="domain" description="Beta-lactamase-related" evidence="1">
    <location>
        <begin position="158"/>
        <end position="426"/>
    </location>
</feature>
<reference evidence="2" key="1">
    <citation type="journal article" date="2015" name="Nature">
        <title>Complex archaea that bridge the gap between prokaryotes and eukaryotes.</title>
        <authorList>
            <person name="Spang A."/>
            <person name="Saw J.H."/>
            <person name="Jorgensen S.L."/>
            <person name="Zaremba-Niedzwiedzka K."/>
            <person name="Martijn J."/>
            <person name="Lind A.E."/>
            <person name="van Eijk R."/>
            <person name="Schleper C."/>
            <person name="Guy L."/>
            <person name="Ettema T.J."/>
        </authorList>
    </citation>
    <scope>NUCLEOTIDE SEQUENCE</scope>
</reference>
<dbReference type="Gene3D" id="3.40.710.10">
    <property type="entry name" value="DD-peptidase/beta-lactamase superfamily"/>
    <property type="match status" value="1"/>
</dbReference>
<dbReference type="AlphaFoldDB" id="A0A0F9YIG0"/>
<organism evidence="2">
    <name type="scientific">marine sediment metagenome</name>
    <dbReference type="NCBI Taxonomy" id="412755"/>
    <lineage>
        <taxon>unclassified sequences</taxon>
        <taxon>metagenomes</taxon>
        <taxon>ecological metagenomes</taxon>
    </lineage>
</organism>
<dbReference type="SUPFAM" id="SSF56601">
    <property type="entry name" value="beta-lactamase/transpeptidase-like"/>
    <property type="match status" value="1"/>
</dbReference>
<dbReference type="InterPro" id="IPR001466">
    <property type="entry name" value="Beta-lactam-related"/>
</dbReference>
<dbReference type="InterPro" id="IPR012338">
    <property type="entry name" value="Beta-lactam/transpept-like"/>
</dbReference>
<sequence>MKKIIFTAIIVFGLGFAFASGITPTYVYNAPGVATGIGAKLLCSSRYVSGLSPEQSFDDLVQYSSILQYLDVDYDPSARTVTTSLFGLSSTTASHYPGLGCYTDYDGFEARANADLQPMPVFTSRWPHGTRVETINNDMQRQLDAMVSGDNGNGLNTRALLVVKNGDIVAESYAQGAGPETPLLGWSMAKSLMSVMLGNLAYRGMLDVDEAPDFDSWTQDERADIRIRDLLTMTDGLDFSEQYNPGDDATAMLFTEPSASGYAIGRPALHEPGTQFNYSSGTANILSRIYFNRTGGTLADSLADYRQHIAGPVSFQHAVFEPDARGVFVGSSYFYASARDWARLGQMMLQGGVLNGERIVSADWVTQSTRPNNSGNQKAYGYQWWLNSGNARPRWPDLPADAYAAQGNRQQSITVIPSENLVIVRLGWTSGSYPINDRIAEIVEALR</sequence>
<proteinExistence type="predicted"/>
<dbReference type="Pfam" id="PF00144">
    <property type="entry name" value="Beta-lactamase"/>
    <property type="match status" value="1"/>
</dbReference>
<evidence type="ECO:0000259" key="1">
    <source>
        <dbReference type="Pfam" id="PF00144"/>
    </source>
</evidence>
<gene>
    <name evidence="2" type="ORF">LCGC14_0000900</name>
</gene>
<name>A0A0F9YIG0_9ZZZZ</name>
<evidence type="ECO:0000313" key="2">
    <source>
        <dbReference type="EMBL" id="KKO12082.1"/>
    </source>
</evidence>
<dbReference type="PANTHER" id="PTHR43283">
    <property type="entry name" value="BETA-LACTAMASE-RELATED"/>
    <property type="match status" value="1"/>
</dbReference>
<comment type="caution">
    <text evidence="2">The sequence shown here is derived from an EMBL/GenBank/DDBJ whole genome shotgun (WGS) entry which is preliminary data.</text>
</comment>
<dbReference type="PANTHER" id="PTHR43283:SF7">
    <property type="entry name" value="BETA-LACTAMASE-RELATED DOMAIN-CONTAINING PROTEIN"/>
    <property type="match status" value="1"/>
</dbReference>
<protein>
    <recommendedName>
        <fullName evidence="1">Beta-lactamase-related domain-containing protein</fullName>
    </recommendedName>
</protein>
<dbReference type="EMBL" id="LAZR01000001">
    <property type="protein sequence ID" value="KKO12082.1"/>
    <property type="molecule type" value="Genomic_DNA"/>
</dbReference>
<accession>A0A0F9YIG0</accession>
<dbReference type="InterPro" id="IPR050789">
    <property type="entry name" value="Diverse_Enzym_Activities"/>
</dbReference>